<dbReference type="EMBL" id="CM026426">
    <property type="protein sequence ID" value="KAG0573148.1"/>
    <property type="molecule type" value="Genomic_DNA"/>
</dbReference>
<comment type="caution">
    <text evidence="1">The sequence shown here is derived from an EMBL/GenBank/DDBJ whole genome shotgun (WGS) entry which is preliminary data.</text>
</comment>
<protein>
    <submittedName>
        <fullName evidence="1">Uncharacterized protein</fullName>
    </submittedName>
</protein>
<name>A0A8T0HRH3_CERPU</name>
<sequence length="301" mass="32308">MVAEVLDTQRDFKNILLQLVNSTTRDTTIGVKDISVEETPPLANVAEATLPIGNESIPVSDDPVPGAAASPQPSWMSADTVLLTPNTRNSFRPSHHGRADLVAVSADVSNQSIANGSVNDSVGVPLSAAEESPTVVPTSDSGVKHMNNAIARGPPPVLLDPHCKNVTFETLASRERSTTVSMESLPVAPSPSRTLKFPPRIGSDVIAVNKPSYICHLDMGNDAVVEGRTGGSWKAKSQKLGTLCQQGEQMVQIHKVLVPHVPLLHLESRQPFQCLEEAIAKSTGSNVFIKWDCKYIHKKSF</sequence>
<keyword evidence="2" id="KW-1185">Reference proteome</keyword>
<evidence type="ECO:0000313" key="1">
    <source>
        <dbReference type="EMBL" id="KAG0573148.1"/>
    </source>
</evidence>
<reference evidence="1" key="1">
    <citation type="submission" date="2020-06" db="EMBL/GenBank/DDBJ databases">
        <title>WGS assembly of Ceratodon purpureus strain R40.</title>
        <authorList>
            <person name="Carey S.B."/>
            <person name="Jenkins J."/>
            <person name="Shu S."/>
            <person name="Lovell J.T."/>
            <person name="Sreedasyam A."/>
            <person name="Maumus F."/>
            <person name="Tiley G.P."/>
            <person name="Fernandez-Pozo N."/>
            <person name="Barry K."/>
            <person name="Chen C."/>
            <person name="Wang M."/>
            <person name="Lipzen A."/>
            <person name="Daum C."/>
            <person name="Saski C.A."/>
            <person name="Payton A.C."/>
            <person name="Mcbreen J.C."/>
            <person name="Conrad R.E."/>
            <person name="Kollar L.M."/>
            <person name="Olsson S."/>
            <person name="Huttunen S."/>
            <person name="Landis J.B."/>
            <person name="Wickett N.J."/>
            <person name="Johnson M.G."/>
            <person name="Rensing S.A."/>
            <person name="Grimwood J."/>
            <person name="Schmutz J."/>
            <person name="Mcdaniel S.F."/>
        </authorList>
    </citation>
    <scope>NUCLEOTIDE SEQUENCE</scope>
    <source>
        <strain evidence="1">R40</strain>
    </source>
</reference>
<evidence type="ECO:0000313" key="2">
    <source>
        <dbReference type="Proteomes" id="UP000822688"/>
    </source>
</evidence>
<dbReference type="AlphaFoldDB" id="A0A8T0HRH3"/>
<gene>
    <name evidence="1" type="ORF">KC19_VG152500</name>
</gene>
<proteinExistence type="predicted"/>
<dbReference type="Proteomes" id="UP000822688">
    <property type="component" value="Chromosome V"/>
</dbReference>
<organism evidence="1 2">
    <name type="scientific">Ceratodon purpureus</name>
    <name type="common">Fire moss</name>
    <name type="synonym">Dicranum purpureum</name>
    <dbReference type="NCBI Taxonomy" id="3225"/>
    <lineage>
        <taxon>Eukaryota</taxon>
        <taxon>Viridiplantae</taxon>
        <taxon>Streptophyta</taxon>
        <taxon>Embryophyta</taxon>
        <taxon>Bryophyta</taxon>
        <taxon>Bryophytina</taxon>
        <taxon>Bryopsida</taxon>
        <taxon>Dicranidae</taxon>
        <taxon>Pseudoditrichales</taxon>
        <taxon>Ditrichaceae</taxon>
        <taxon>Ceratodon</taxon>
    </lineage>
</organism>
<accession>A0A8T0HRH3</accession>